<dbReference type="Proteomes" id="UP000681722">
    <property type="component" value="Unassembled WGS sequence"/>
</dbReference>
<reference evidence="1" key="1">
    <citation type="submission" date="2021-02" db="EMBL/GenBank/DDBJ databases">
        <authorList>
            <person name="Nowell W R."/>
        </authorList>
    </citation>
    <scope>NUCLEOTIDE SEQUENCE</scope>
</reference>
<proteinExistence type="predicted"/>
<evidence type="ECO:0000313" key="1">
    <source>
        <dbReference type="EMBL" id="CAF1019421.1"/>
    </source>
</evidence>
<comment type="caution">
    <text evidence="1">The sequence shown here is derived from an EMBL/GenBank/DDBJ whole genome shotgun (WGS) entry which is preliminary data.</text>
</comment>
<dbReference type="AlphaFoldDB" id="A0A814I4C3"/>
<dbReference type="Proteomes" id="UP000663829">
    <property type="component" value="Unassembled WGS sequence"/>
</dbReference>
<name>A0A814I4C3_9BILA</name>
<keyword evidence="3" id="KW-1185">Reference proteome</keyword>
<protein>
    <submittedName>
        <fullName evidence="1">Uncharacterized protein</fullName>
    </submittedName>
</protein>
<evidence type="ECO:0000313" key="2">
    <source>
        <dbReference type="EMBL" id="CAF3790889.1"/>
    </source>
</evidence>
<dbReference type="EMBL" id="CAJNOQ010003580">
    <property type="protein sequence ID" value="CAF1019421.1"/>
    <property type="molecule type" value="Genomic_DNA"/>
</dbReference>
<dbReference type="EMBL" id="CAJOBC010003580">
    <property type="protein sequence ID" value="CAF3790889.1"/>
    <property type="molecule type" value="Genomic_DNA"/>
</dbReference>
<accession>A0A814I4C3</accession>
<evidence type="ECO:0000313" key="3">
    <source>
        <dbReference type="Proteomes" id="UP000663829"/>
    </source>
</evidence>
<sequence length="715" mass="84173">MAVKLFLKKWKSEERFLDYFSSEWLGSKSGWYEGLELNLPSTNNALEATNRVVKDEDTIRERLPLSRFTVIVFEVVGKWSKERNPTRVNAKKFEHEPTITLAYWADGYNWVKLNKEIISISKSDETIYYIPAGKETTITEKEEQSIDRLFTLRQQQLEIFEAMTTFEEQIVCMRLLTSINIPEEMAFISETNLRLCVDKNDRTKSRNEKRERIASILENYESNIEANEFEYRKELFQFEYDLSHPADSIDNLMSCLEEYLNHRTQKYMRLIRYKEARFRVRLKQRRHLKSSSSSMSASQSISVYPEAIIETSGSLFTHQEFAFLSSTGGPSYIRPNQSFLYHKKKIRKRTTMELDVINDKLITYLHHNHGIPPRSINVKQITGHIEALFNERYTTSLSYLDQYRVRRDVKLIQSIERKLKKSNSVIRVTDKSHVFHIGQATDYNSKVAQYQMDTKAYVQLPSNQLMDTFYKVVRMLNDLRSKQQIRQWQLIKMMPDQKKIKLAHLYFIPKPHKEGRPLRPIVASIHAPTTGISSMLDRLIRPLFDEYVAQTTIIDGVHLIRRLEKYPVRYIYSHFHKFFRTYAIQSTSIVPMIHDENEFHQLRQQLLAQPTKAEHGRAARIASQIEHDSPNLVADPLVKQKFLKRKSSVYPLIVHHTHEIRFKHYKSRIHQGWIQASENTPVMDTKLIVGTKNNLNLEKELVRKSPDQPEHKPVA</sequence>
<gene>
    <name evidence="1" type="ORF">GPM918_LOCUS14697</name>
    <name evidence="2" type="ORF">SRO942_LOCUS14697</name>
</gene>
<dbReference type="OrthoDB" id="10056581at2759"/>
<organism evidence="1 3">
    <name type="scientific">Didymodactylos carnosus</name>
    <dbReference type="NCBI Taxonomy" id="1234261"/>
    <lineage>
        <taxon>Eukaryota</taxon>
        <taxon>Metazoa</taxon>
        <taxon>Spiralia</taxon>
        <taxon>Gnathifera</taxon>
        <taxon>Rotifera</taxon>
        <taxon>Eurotatoria</taxon>
        <taxon>Bdelloidea</taxon>
        <taxon>Philodinida</taxon>
        <taxon>Philodinidae</taxon>
        <taxon>Didymodactylos</taxon>
    </lineage>
</organism>